<gene>
    <name evidence="2" type="ORF">DI564_12550</name>
</gene>
<dbReference type="PANTHER" id="PTHR40050">
    <property type="entry name" value="INNER SPORE COAT PROTEIN H"/>
    <property type="match status" value="1"/>
</dbReference>
<proteinExistence type="predicted"/>
<dbReference type="InterPro" id="IPR001322">
    <property type="entry name" value="Lamin_tail_dom"/>
</dbReference>
<dbReference type="NCBIfam" id="NF041940">
    <property type="entry name" value="choice_anch_X"/>
    <property type="match status" value="1"/>
</dbReference>
<dbReference type="Proteomes" id="UP000249046">
    <property type="component" value="Unassembled WGS sequence"/>
</dbReference>
<comment type="caution">
    <text evidence="2">The sequence shown here is derived from an EMBL/GenBank/DDBJ whole genome shotgun (WGS) entry which is preliminary data.</text>
</comment>
<dbReference type="AlphaFoldDB" id="A0A2W5KBR9"/>
<dbReference type="Pfam" id="PF08757">
    <property type="entry name" value="CotH"/>
    <property type="match status" value="1"/>
</dbReference>
<dbReference type="InterPro" id="IPR036415">
    <property type="entry name" value="Lamin_tail_dom_sf"/>
</dbReference>
<name>A0A2W5KBR9_9GAMM</name>
<dbReference type="PANTHER" id="PTHR40050:SF1">
    <property type="entry name" value="INNER SPORE COAT PROTEIN H"/>
    <property type="match status" value="1"/>
</dbReference>
<feature type="domain" description="LTD" evidence="1">
    <location>
        <begin position="543"/>
        <end position="662"/>
    </location>
</feature>
<dbReference type="PROSITE" id="PS51841">
    <property type="entry name" value="LTD"/>
    <property type="match status" value="1"/>
</dbReference>
<dbReference type="EMBL" id="QFPO01000011">
    <property type="protein sequence ID" value="PZQ12868.1"/>
    <property type="molecule type" value="Genomic_DNA"/>
</dbReference>
<dbReference type="InterPro" id="IPR014867">
    <property type="entry name" value="Spore_coat_CotH_CotH2/3/7"/>
</dbReference>
<evidence type="ECO:0000259" key="1">
    <source>
        <dbReference type="PROSITE" id="PS51841"/>
    </source>
</evidence>
<organism evidence="2 3">
    <name type="scientific">Rhodanobacter denitrificans</name>
    <dbReference type="NCBI Taxonomy" id="666685"/>
    <lineage>
        <taxon>Bacteria</taxon>
        <taxon>Pseudomonadati</taxon>
        <taxon>Pseudomonadota</taxon>
        <taxon>Gammaproteobacteria</taxon>
        <taxon>Lysobacterales</taxon>
        <taxon>Rhodanobacteraceae</taxon>
        <taxon>Rhodanobacter</taxon>
    </lineage>
</organism>
<dbReference type="SUPFAM" id="SSF74853">
    <property type="entry name" value="Lamin A/C globular tail domain"/>
    <property type="match status" value="1"/>
</dbReference>
<reference evidence="2 3" key="1">
    <citation type="submission" date="2017-08" db="EMBL/GenBank/DDBJ databases">
        <title>Infants hospitalized years apart are colonized by the same room-sourced microbial strains.</title>
        <authorList>
            <person name="Brooks B."/>
            <person name="Olm M.R."/>
            <person name="Firek B.A."/>
            <person name="Baker R."/>
            <person name="Thomas B.C."/>
            <person name="Morowitz M.J."/>
            <person name="Banfield J.F."/>
        </authorList>
    </citation>
    <scope>NUCLEOTIDE SEQUENCE [LARGE SCALE GENOMIC DNA]</scope>
    <source>
        <strain evidence="2">S2_005_003_R2_42</strain>
    </source>
</reference>
<dbReference type="Pfam" id="PF00932">
    <property type="entry name" value="LTD"/>
    <property type="match status" value="1"/>
</dbReference>
<evidence type="ECO:0000313" key="2">
    <source>
        <dbReference type="EMBL" id="PZQ12868.1"/>
    </source>
</evidence>
<evidence type="ECO:0000313" key="3">
    <source>
        <dbReference type="Proteomes" id="UP000249046"/>
    </source>
</evidence>
<accession>A0A2W5KBR9</accession>
<protein>
    <recommendedName>
        <fullName evidence="1">LTD domain-containing protein</fullName>
    </recommendedName>
</protein>
<sequence length="731" mass="77204">MQTSIRFTRAAVASATPGSGLRAVLLALLGWLALAGGARAQDLYDTTVLRHLALTFHDANWLSLLRANYDTGTYILADLEVEGVTYPNVGVRIRGNTSYTALPAGSEKFSLKLKLDQVDPDQALLGYQTLNLNNGFHDPTFTREVVYNNYVAQFIPNPRANHVTVSLNGQNWGVYINVQQPNKRMLRDYFADDDGLRIACSNNPNGPGLAYNGPNASGYGAYEIDDDGGLADPYAPLIAVADALSNGSLSNWPAIDAVFAVDPSIWSVVLENALTDDDSYVNKGCDFMTYRDPVDGRMHLLQRDANESFTANWSPTYNFNAGNKPVLSRLLLVPELRQRYMSHYRTVLRDIDWDTLGPVFAAHRALIDAAVQADPKKLYSYTLFQNNFTSNVTLPYSGPAGGNLVGLQPFVTQRAATLGANAELTAAGPTISAAQASAVLPSPGQTVYVTATVAAGAAPVSAVELFYRPSPTGTYARVAMRDDGASGDGAAGDGVYGVALPVAGIAGQRVAWYVAATASNSYASVSYLPELTERDANYIEYVVGGSAGLRITEWMYAGASGEFIEFTNLGDTPIDLTGWSIDDSNAVPGAFGIGALGTVAPGASVIVTDSAAEAFRSAWGLGPETAILGELGVAGGNNLGRNDQIHLYDASGALVDRLYYGDETYPGTIRTQNASGQPPCSAIGANDVAAWQLSAVGDAFGSVAAGSGDVGTPGRYPLSCGGETIFADGFD</sequence>